<name>A0A8H6LT22_9AGAR</name>
<keyword evidence="3" id="KW-1185">Reference proteome</keyword>
<dbReference type="EMBL" id="JACGCI010000272">
    <property type="protein sequence ID" value="KAF6741229.1"/>
    <property type="molecule type" value="Genomic_DNA"/>
</dbReference>
<accession>A0A8H6LT22</accession>
<gene>
    <name evidence="2" type="ORF">DFP72DRAFT_297287</name>
</gene>
<sequence>MSVSVWRNRPQPCLTATTRSRSTSSATDDTCTVVVHKLGWGHLSNLWLARVSKQNRHFALKVVKSAPRYTEDGARRSSSCNASSPPQTRPQRPRPAHTHPLPSFAHTHPGRSHVI</sequence>
<dbReference type="Gene3D" id="3.30.200.20">
    <property type="entry name" value="Phosphorylase Kinase, domain 1"/>
    <property type="match status" value="1"/>
</dbReference>
<evidence type="ECO:0000313" key="3">
    <source>
        <dbReference type="Proteomes" id="UP000521943"/>
    </source>
</evidence>
<organism evidence="2 3">
    <name type="scientific">Ephemerocybe angulata</name>
    <dbReference type="NCBI Taxonomy" id="980116"/>
    <lineage>
        <taxon>Eukaryota</taxon>
        <taxon>Fungi</taxon>
        <taxon>Dikarya</taxon>
        <taxon>Basidiomycota</taxon>
        <taxon>Agaricomycotina</taxon>
        <taxon>Agaricomycetes</taxon>
        <taxon>Agaricomycetidae</taxon>
        <taxon>Agaricales</taxon>
        <taxon>Agaricineae</taxon>
        <taxon>Psathyrellaceae</taxon>
        <taxon>Ephemerocybe</taxon>
    </lineage>
</organism>
<dbReference type="AlphaFoldDB" id="A0A8H6LT22"/>
<feature type="region of interest" description="Disordered" evidence="1">
    <location>
        <begin position="1"/>
        <end position="28"/>
    </location>
</feature>
<evidence type="ECO:0000313" key="2">
    <source>
        <dbReference type="EMBL" id="KAF6741229.1"/>
    </source>
</evidence>
<feature type="compositionally biased region" description="Low complexity" evidence="1">
    <location>
        <begin position="15"/>
        <end position="28"/>
    </location>
</feature>
<evidence type="ECO:0000256" key="1">
    <source>
        <dbReference type="SAM" id="MobiDB-lite"/>
    </source>
</evidence>
<protein>
    <submittedName>
        <fullName evidence="2">Uncharacterized protein</fullName>
    </submittedName>
</protein>
<reference evidence="2 3" key="1">
    <citation type="submission" date="2020-07" db="EMBL/GenBank/DDBJ databases">
        <title>Comparative genomics of pyrophilous fungi reveals a link between fire events and developmental genes.</title>
        <authorList>
            <consortium name="DOE Joint Genome Institute"/>
            <person name="Steindorff A.S."/>
            <person name="Carver A."/>
            <person name="Calhoun S."/>
            <person name="Stillman K."/>
            <person name="Liu H."/>
            <person name="Lipzen A."/>
            <person name="Pangilinan J."/>
            <person name="Labutti K."/>
            <person name="Bruns T.D."/>
            <person name="Grigoriev I.V."/>
        </authorList>
    </citation>
    <scope>NUCLEOTIDE SEQUENCE [LARGE SCALE GENOMIC DNA]</scope>
    <source>
        <strain evidence="2 3">CBS 144469</strain>
    </source>
</reference>
<dbReference type="Proteomes" id="UP000521943">
    <property type="component" value="Unassembled WGS sequence"/>
</dbReference>
<proteinExistence type="predicted"/>
<dbReference type="OrthoDB" id="2649at2759"/>
<comment type="caution">
    <text evidence="2">The sequence shown here is derived from an EMBL/GenBank/DDBJ whole genome shotgun (WGS) entry which is preliminary data.</text>
</comment>
<feature type="region of interest" description="Disordered" evidence="1">
    <location>
        <begin position="66"/>
        <end position="115"/>
    </location>
</feature>